<name>A0A1D3TZC0_9FIRM</name>
<evidence type="ECO:0000313" key="1">
    <source>
        <dbReference type="EMBL" id="SCP99899.1"/>
    </source>
</evidence>
<evidence type="ECO:0000313" key="2">
    <source>
        <dbReference type="Proteomes" id="UP000199315"/>
    </source>
</evidence>
<reference evidence="1 2" key="1">
    <citation type="submission" date="2016-09" db="EMBL/GenBank/DDBJ databases">
        <authorList>
            <person name="Capua I."/>
            <person name="De Benedictis P."/>
            <person name="Joannis T."/>
            <person name="Lombin L.H."/>
            <person name="Cattoli G."/>
        </authorList>
    </citation>
    <scope>NUCLEOTIDE SEQUENCE [LARGE SCALE GENOMIC DNA]</scope>
    <source>
        <strain evidence="1 2">GluBS11</strain>
    </source>
</reference>
<accession>A0A1D3TZC0</accession>
<dbReference type="RefSeq" id="WP_091237106.1">
    <property type="nucleotide sequence ID" value="NZ_FMKA01000069.1"/>
</dbReference>
<organism evidence="1 2">
    <name type="scientific">Anaerobium acetethylicum</name>
    <dbReference type="NCBI Taxonomy" id="1619234"/>
    <lineage>
        <taxon>Bacteria</taxon>
        <taxon>Bacillati</taxon>
        <taxon>Bacillota</taxon>
        <taxon>Clostridia</taxon>
        <taxon>Lachnospirales</taxon>
        <taxon>Lachnospiraceae</taxon>
        <taxon>Anaerobium</taxon>
    </lineage>
</organism>
<proteinExistence type="predicted"/>
<dbReference type="STRING" id="1619234.SAMN05421730_10696"/>
<gene>
    <name evidence="1" type="ORF">SAMN05421730_10696</name>
</gene>
<dbReference type="Proteomes" id="UP000199315">
    <property type="component" value="Unassembled WGS sequence"/>
</dbReference>
<keyword evidence="2" id="KW-1185">Reference proteome</keyword>
<dbReference type="EMBL" id="FMKA01000069">
    <property type="protein sequence ID" value="SCP99899.1"/>
    <property type="molecule type" value="Genomic_DNA"/>
</dbReference>
<dbReference type="AlphaFoldDB" id="A0A1D3TZC0"/>
<protein>
    <submittedName>
        <fullName evidence="1">Uncharacterized protein</fullName>
    </submittedName>
</protein>
<sequence>MSKINVEIQNKQIQKLHIDIPQDLSGDLNLKSESKVQIRTPKERKETTALLKIETIIMIPDREDFQIAIGAEYVFKFSEVPIDYTVVAEEQCIPMAQDNMMEILGNILVGMGYKKLHLVKSDDKEK</sequence>